<dbReference type="EMBL" id="DSPX01000027">
    <property type="protein sequence ID" value="HGF99646.1"/>
    <property type="molecule type" value="Genomic_DNA"/>
</dbReference>
<comment type="caution">
    <text evidence="1">The sequence shown here is derived from an EMBL/GenBank/DDBJ whole genome shotgun (WGS) entry which is preliminary data.</text>
</comment>
<sequence>MSQEEFIAAFLSVWDKPECFEPEAVDGLAALSATITQLTDASNNDIYNELDKWCENYPKLTEVIAAALRKPKNKPTDPTKQGNVVDNRYPELYESLCKRIKPSGE</sequence>
<reference evidence="1" key="1">
    <citation type="journal article" date="2020" name="mSystems">
        <title>Genome- and Community-Level Interaction Insights into Carbon Utilization and Element Cycling Functions of Hydrothermarchaeota in Hydrothermal Sediment.</title>
        <authorList>
            <person name="Zhou Z."/>
            <person name="Liu Y."/>
            <person name="Xu W."/>
            <person name="Pan J."/>
            <person name="Luo Z.H."/>
            <person name="Li M."/>
        </authorList>
    </citation>
    <scope>NUCLEOTIDE SEQUENCE [LARGE SCALE GENOMIC DNA]</scope>
    <source>
        <strain evidence="1">SpSt-374</strain>
    </source>
</reference>
<gene>
    <name evidence="1" type="ORF">ENR15_03000</name>
</gene>
<dbReference type="AlphaFoldDB" id="A0A7C3ZV43"/>
<protein>
    <submittedName>
        <fullName evidence="1">Uncharacterized protein</fullName>
    </submittedName>
</protein>
<evidence type="ECO:0000313" key="1">
    <source>
        <dbReference type="EMBL" id="HGF99646.1"/>
    </source>
</evidence>
<name>A0A7C3ZV43_9CYAN</name>
<organism evidence="1">
    <name type="scientific">Planktothricoides sp. SpSt-374</name>
    <dbReference type="NCBI Taxonomy" id="2282167"/>
    <lineage>
        <taxon>Bacteria</taxon>
        <taxon>Bacillati</taxon>
        <taxon>Cyanobacteriota</taxon>
        <taxon>Cyanophyceae</taxon>
        <taxon>Oscillatoriophycideae</taxon>
        <taxon>Oscillatoriales</taxon>
        <taxon>Oscillatoriaceae</taxon>
        <taxon>Planktothricoides</taxon>
    </lineage>
</organism>
<proteinExistence type="predicted"/>
<accession>A0A7C3ZV43</accession>